<dbReference type="InterPro" id="IPR046102">
    <property type="entry name" value="DUF6039"/>
</dbReference>
<evidence type="ECO:0000313" key="1">
    <source>
        <dbReference type="EMBL" id="OLR94828.1"/>
    </source>
</evidence>
<organism evidence="1 2">
    <name type="scientific">Actinokineospora bangkokensis</name>
    <dbReference type="NCBI Taxonomy" id="1193682"/>
    <lineage>
        <taxon>Bacteria</taxon>
        <taxon>Bacillati</taxon>
        <taxon>Actinomycetota</taxon>
        <taxon>Actinomycetes</taxon>
        <taxon>Pseudonocardiales</taxon>
        <taxon>Pseudonocardiaceae</taxon>
        <taxon>Actinokineospora</taxon>
    </lineage>
</organism>
<dbReference type="EMBL" id="MKQR01000006">
    <property type="protein sequence ID" value="OLR94828.1"/>
    <property type="molecule type" value="Genomic_DNA"/>
</dbReference>
<dbReference type="Pfam" id="PF19505">
    <property type="entry name" value="DUF6039"/>
    <property type="match status" value="1"/>
</dbReference>
<dbReference type="STRING" id="1193682.BJP25_09370"/>
<dbReference type="RefSeq" id="WP_075973396.1">
    <property type="nucleotide sequence ID" value="NZ_MKQR01000006.1"/>
</dbReference>
<reference evidence="1 2" key="1">
    <citation type="submission" date="2016-10" db="EMBL/GenBank/DDBJ databases">
        <title>The Draft Genome Sequence of Actinokineospora bangkokensis 44EHWT reveals the biosynthetic pathway of antifungal compounds Thailandins with unusual extender unit butylmalonyl-CoA.</title>
        <authorList>
            <person name="Greule A."/>
            <person name="Intra B."/>
            <person name="Flemming S."/>
            <person name="Rommel M.G."/>
            <person name="Panbangred W."/>
            <person name="Bechthold A."/>
        </authorList>
    </citation>
    <scope>NUCLEOTIDE SEQUENCE [LARGE SCALE GENOMIC DNA]</scope>
    <source>
        <strain evidence="1 2">44EHW</strain>
    </source>
</reference>
<protein>
    <submittedName>
        <fullName evidence="1">Uncharacterized protein</fullName>
    </submittedName>
</protein>
<evidence type="ECO:0000313" key="2">
    <source>
        <dbReference type="Proteomes" id="UP000186040"/>
    </source>
</evidence>
<name>A0A1Q9LS34_9PSEU</name>
<dbReference type="AlphaFoldDB" id="A0A1Q9LS34"/>
<sequence length="312" mass="34806">MTATSSPPLVLPTAQDQTAARGALLHSGNAGVVVERVGQLRAEFRSEGRQFARELAEYLNTHYADIISVFVYEETFGTKDRLHWLMHLKSLHAYEQLIRMGTADEGWRDIILRERIPAERGGGAWDRLFLDGALHETVLIPSTFGMYGTSESTPDSVTAEDGAATFVVPTAQLQTDVPVEQQLNSTTCGILMHRVAELKYEYRAEGRAFARALCESWNRVLAGHATIYLYEEAFGQSDRIHHFIHLKSLSSYYTLMGVRATSDPATREVFTRQWISDEKGGGGWDRMFVQGSLCDLALTPQHWGMYATKAGA</sequence>
<dbReference type="OrthoDB" id="3665552at2"/>
<comment type="caution">
    <text evidence="1">The sequence shown here is derived from an EMBL/GenBank/DDBJ whole genome shotgun (WGS) entry which is preliminary data.</text>
</comment>
<dbReference type="Proteomes" id="UP000186040">
    <property type="component" value="Unassembled WGS sequence"/>
</dbReference>
<keyword evidence="2" id="KW-1185">Reference proteome</keyword>
<accession>A0A1Q9LS34</accession>
<proteinExistence type="predicted"/>
<gene>
    <name evidence="1" type="ORF">BJP25_09370</name>
</gene>